<sequence length="504" mass="55152">MSDMKATVAKSRDGFHVEGYEKIEYDFVFIDNVFDPSRSDLADCYKPWKRCLAVMDANIFDVYGEDMQRYFDHHDIQLDVHKTMIGEKAKSIDTYLSIVDSMTQFGIYRKEPVLVIGGGLVTDIAGFACASYRRNTPYIRIPTTVIGLIDASVSIKVAVNYGNYKNRLGAYHAPTRTFLDFGFLRTLPVAQTRNGFAELIKISSCADLATFDLLDQYCEELISTGFGRKDGASKEVRMAADAINESSIYEMLKLETPNLHEIGLDRVIAYGHTWSPLHELIPEPALRHGAAISVDMAYSATLANTLGLLGDAEHMRLLRLFSKAGLPIDHPQFDEDVLDRGTKAILRTRDGSLRLAVPSPLGSCNFINDFSYDQLFDALKKHKQLAQDFPRQGAGLESYVDASDTGYTFNGQTPDIKKSTPNGAKKINVLNDDAKAVNGVNGHASNGVNGHATNGINGHASKGVNGHAPNGVNGVNGSVKKAEKFAAGIEEDAFLSNGNGHIGR</sequence>
<protein>
    <submittedName>
        <fullName evidence="9">Uncharacterized protein</fullName>
    </submittedName>
</protein>
<dbReference type="InterPro" id="IPR035872">
    <property type="entry name" value="EEVS-like"/>
</dbReference>
<organism evidence="9 10">
    <name type="scientific">Neohortaea acidophila</name>
    <dbReference type="NCBI Taxonomy" id="245834"/>
    <lineage>
        <taxon>Eukaryota</taxon>
        <taxon>Fungi</taxon>
        <taxon>Dikarya</taxon>
        <taxon>Ascomycota</taxon>
        <taxon>Pezizomycotina</taxon>
        <taxon>Dothideomycetes</taxon>
        <taxon>Dothideomycetidae</taxon>
        <taxon>Mycosphaerellales</taxon>
        <taxon>Teratosphaeriaceae</taxon>
        <taxon>Neohortaea</taxon>
    </lineage>
</organism>
<proteinExistence type="predicted"/>
<dbReference type="EMBL" id="MU001631">
    <property type="protein sequence ID" value="KAF2486980.1"/>
    <property type="molecule type" value="Genomic_DNA"/>
</dbReference>
<keyword evidence="4" id="KW-0520">NAD</keyword>
<dbReference type="GeneID" id="54471485"/>
<dbReference type="InterPro" id="IPR030960">
    <property type="entry name" value="DHQS/DOIS_N"/>
</dbReference>
<dbReference type="SUPFAM" id="SSF56796">
    <property type="entry name" value="Dehydroquinate synthase-like"/>
    <property type="match status" value="1"/>
</dbReference>
<reference evidence="9" key="1">
    <citation type="journal article" date="2020" name="Stud. Mycol.">
        <title>101 Dothideomycetes genomes: a test case for predicting lifestyles and emergence of pathogens.</title>
        <authorList>
            <person name="Haridas S."/>
            <person name="Albert R."/>
            <person name="Binder M."/>
            <person name="Bloem J."/>
            <person name="Labutti K."/>
            <person name="Salamov A."/>
            <person name="Andreopoulos B."/>
            <person name="Baker S."/>
            <person name="Barry K."/>
            <person name="Bills G."/>
            <person name="Bluhm B."/>
            <person name="Cannon C."/>
            <person name="Castanera R."/>
            <person name="Culley D."/>
            <person name="Daum C."/>
            <person name="Ezra D."/>
            <person name="Gonzalez J."/>
            <person name="Henrissat B."/>
            <person name="Kuo A."/>
            <person name="Liang C."/>
            <person name="Lipzen A."/>
            <person name="Lutzoni F."/>
            <person name="Magnuson J."/>
            <person name="Mondo S."/>
            <person name="Nolan M."/>
            <person name="Ohm R."/>
            <person name="Pangilinan J."/>
            <person name="Park H.-J."/>
            <person name="Ramirez L."/>
            <person name="Alfaro M."/>
            <person name="Sun H."/>
            <person name="Tritt A."/>
            <person name="Yoshinaga Y."/>
            <person name="Zwiers L.-H."/>
            <person name="Turgeon B."/>
            <person name="Goodwin S."/>
            <person name="Spatafora J."/>
            <person name="Crous P."/>
            <person name="Grigoriev I."/>
        </authorList>
    </citation>
    <scope>NUCLEOTIDE SEQUENCE</scope>
    <source>
        <strain evidence="9">CBS 113389</strain>
    </source>
</reference>
<dbReference type="OrthoDB" id="197068at2759"/>
<dbReference type="GO" id="GO:0000166">
    <property type="term" value="F:nucleotide binding"/>
    <property type="evidence" value="ECO:0007669"/>
    <property type="project" value="UniProtKB-KW"/>
</dbReference>
<keyword evidence="2" id="KW-0479">Metal-binding</keyword>
<dbReference type="PANTHER" id="PTHR43622:SF3">
    <property type="entry name" value="2-EPI-5-EPI-VALIOLONE SYNTHASE"/>
    <property type="match status" value="1"/>
</dbReference>
<dbReference type="FunFam" id="1.20.1090.10:FF:000015">
    <property type="entry name" value="3-dehydroquinate synthase protein"/>
    <property type="match status" value="1"/>
</dbReference>
<dbReference type="GO" id="GO:0003856">
    <property type="term" value="F:3-dehydroquinate synthase activity"/>
    <property type="evidence" value="ECO:0007669"/>
    <property type="project" value="TreeGrafter"/>
</dbReference>
<dbReference type="Proteomes" id="UP000799767">
    <property type="component" value="Unassembled WGS sequence"/>
</dbReference>
<feature type="domain" description="3-dehydroquinate synthase N-terminal" evidence="7">
    <location>
        <begin position="86"/>
        <end position="193"/>
    </location>
</feature>
<dbReference type="GO" id="GO:0017000">
    <property type="term" value="P:antibiotic biosynthetic process"/>
    <property type="evidence" value="ECO:0007669"/>
    <property type="project" value="InterPro"/>
</dbReference>
<dbReference type="PANTHER" id="PTHR43622">
    <property type="entry name" value="3-DEHYDROQUINATE SYNTHASE"/>
    <property type="match status" value="1"/>
</dbReference>
<accession>A0A6A6Q3K8</accession>
<evidence type="ECO:0000256" key="4">
    <source>
        <dbReference type="ARBA" id="ARBA00023027"/>
    </source>
</evidence>
<dbReference type="RefSeq" id="XP_033593549.1">
    <property type="nucleotide sequence ID" value="XM_033730483.1"/>
</dbReference>
<keyword evidence="5" id="KW-0456">Lyase</keyword>
<dbReference type="Pfam" id="PF01761">
    <property type="entry name" value="DHQ_synthase"/>
    <property type="match status" value="1"/>
</dbReference>
<feature type="domain" description="3-dehydroquinate synthase C-terminal" evidence="8">
    <location>
        <begin position="195"/>
        <end position="335"/>
    </location>
</feature>
<evidence type="ECO:0000313" key="10">
    <source>
        <dbReference type="Proteomes" id="UP000799767"/>
    </source>
</evidence>
<dbReference type="InterPro" id="IPR056179">
    <property type="entry name" value="DHQS_C"/>
</dbReference>
<dbReference type="InterPro" id="IPR050071">
    <property type="entry name" value="Dehydroquinate_synthase"/>
</dbReference>
<dbReference type="GO" id="GO:0046872">
    <property type="term" value="F:metal ion binding"/>
    <property type="evidence" value="ECO:0007669"/>
    <property type="project" value="UniProtKB-KW"/>
</dbReference>
<evidence type="ECO:0000256" key="2">
    <source>
        <dbReference type="ARBA" id="ARBA00022723"/>
    </source>
</evidence>
<dbReference type="AlphaFoldDB" id="A0A6A6Q3K8"/>
<name>A0A6A6Q3K8_9PEZI</name>
<comment type="cofactor">
    <cofactor evidence="1">
        <name>NAD(+)</name>
        <dbReference type="ChEBI" id="CHEBI:57540"/>
    </cofactor>
</comment>
<evidence type="ECO:0000259" key="7">
    <source>
        <dbReference type="Pfam" id="PF01761"/>
    </source>
</evidence>
<keyword evidence="3" id="KW-0547">Nucleotide-binding</keyword>
<dbReference type="CDD" id="cd08199">
    <property type="entry name" value="EEVS"/>
    <property type="match status" value="1"/>
</dbReference>
<dbReference type="Gene3D" id="1.20.1090.10">
    <property type="entry name" value="Dehydroquinate synthase-like - alpha domain"/>
    <property type="match status" value="1"/>
</dbReference>
<gene>
    <name evidence="9" type="ORF">BDY17DRAFT_243928</name>
</gene>
<evidence type="ECO:0000256" key="3">
    <source>
        <dbReference type="ARBA" id="ARBA00022741"/>
    </source>
</evidence>
<feature type="region of interest" description="Disordered" evidence="6">
    <location>
        <begin position="449"/>
        <end position="474"/>
    </location>
</feature>
<evidence type="ECO:0000256" key="5">
    <source>
        <dbReference type="ARBA" id="ARBA00023239"/>
    </source>
</evidence>
<keyword evidence="10" id="KW-1185">Reference proteome</keyword>
<dbReference type="Pfam" id="PF24621">
    <property type="entry name" value="DHQS_C"/>
    <property type="match status" value="1"/>
</dbReference>
<evidence type="ECO:0000313" key="9">
    <source>
        <dbReference type="EMBL" id="KAF2486980.1"/>
    </source>
</evidence>
<evidence type="ECO:0000256" key="1">
    <source>
        <dbReference type="ARBA" id="ARBA00001911"/>
    </source>
</evidence>
<evidence type="ECO:0000256" key="6">
    <source>
        <dbReference type="SAM" id="MobiDB-lite"/>
    </source>
</evidence>
<dbReference type="FunFam" id="3.40.50.1970:FF:000018">
    <property type="entry name" value="Related to 2-epi-5-epi-valiolone synthase"/>
    <property type="match status" value="1"/>
</dbReference>
<dbReference type="Gene3D" id="3.40.50.1970">
    <property type="match status" value="1"/>
</dbReference>
<evidence type="ECO:0000259" key="8">
    <source>
        <dbReference type="Pfam" id="PF24621"/>
    </source>
</evidence>